<name>A0A0A8ZNQ2_ARUDO</name>
<sequence length="39" mass="4654">MACMFYFSSWLYIHDLKLLRNGKCLINSFLVQKNVVIFP</sequence>
<dbReference type="AlphaFoldDB" id="A0A0A8ZNQ2"/>
<dbReference type="EMBL" id="GBRH01258577">
    <property type="protein sequence ID" value="JAD39318.1"/>
    <property type="molecule type" value="Transcribed_RNA"/>
</dbReference>
<protein>
    <submittedName>
        <fullName evidence="1">Uncharacterized protein</fullName>
    </submittedName>
</protein>
<reference evidence="1" key="1">
    <citation type="submission" date="2014-09" db="EMBL/GenBank/DDBJ databases">
        <authorList>
            <person name="Magalhaes I.L.F."/>
            <person name="Oliveira U."/>
            <person name="Santos F.R."/>
            <person name="Vidigal T.H.D.A."/>
            <person name="Brescovit A.D."/>
            <person name="Santos A.J."/>
        </authorList>
    </citation>
    <scope>NUCLEOTIDE SEQUENCE</scope>
    <source>
        <tissue evidence="1">Shoot tissue taken approximately 20 cm above the soil surface</tissue>
    </source>
</reference>
<evidence type="ECO:0000313" key="1">
    <source>
        <dbReference type="EMBL" id="JAD39318.1"/>
    </source>
</evidence>
<proteinExistence type="predicted"/>
<organism evidence="1">
    <name type="scientific">Arundo donax</name>
    <name type="common">Giant reed</name>
    <name type="synonym">Donax arundinaceus</name>
    <dbReference type="NCBI Taxonomy" id="35708"/>
    <lineage>
        <taxon>Eukaryota</taxon>
        <taxon>Viridiplantae</taxon>
        <taxon>Streptophyta</taxon>
        <taxon>Embryophyta</taxon>
        <taxon>Tracheophyta</taxon>
        <taxon>Spermatophyta</taxon>
        <taxon>Magnoliopsida</taxon>
        <taxon>Liliopsida</taxon>
        <taxon>Poales</taxon>
        <taxon>Poaceae</taxon>
        <taxon>PACMAD clade</taxon>
        <taxon>Arundinoideae</taxon>
        <taxon>Arundineae</taxon>
        <taxon>Arundo</taxon>
    </lineage>
</organism>
<accession>A0A0A8ZNQ2</accession>
<reference evidence="1" key="2">
    <citation type="journal article" date="2015" name="Data Brief">
        <title>Shoot transcriptome of the giant reed, Arundo donax.</title>
        <authorList>
            <person name="Barrero R.A."/>
            <person name="Guerrero F.D."/>
            <person name="Moolhuijzen P."/>
            <person name="Goolsby J.A."/>
            <person name="Tidwell J."/>
            <person name="Bellgard S.E."/>
            <person name="Bellgard M.I."/>
        </authorList>
    </citation>
    <scope>NUCLEOTIDE SEQUENCE</scope>
    <source>
        <tissue evidence="1">Shoot tissue taken approximately 20 cm above the soil surface</tissue>
    </source>
</reference>